<dbReference type="SUPFAM" id="SSF81901">
    <property type="entry name" value="HCP-like"/>
    <property type="match status" value="1"/>
</dbReference>
<dbReference type="Proteomes" id="UP000267448">
    <property type="component" value="Unassembled WGS sequence"/>
</dbReference>
<accession>A0A3S0K9N6</accession>
<evidence type="ECO:0000313" key="1">
    <source>
        <dbReference type="EMBL" id="RTR38654.1"/>
    </source>
</evidence>
<dbReference type="EMBL" id="RXNU01000005">
    <property type="protein sequence ID" value="RTR38654.1"/>
    <property type="molecule type" value="Genomic_DNA"/>
</dbReference>
<protein>
    <submittedName>
        <fullName evidence="1">Sel1 repeat family protein</fullName>
    </submittedName>
</protein>
<comment type="caution">
    <text evidence="1">The sequence shown here is derived from an EMBL/GenBank/DDBJ whole genome shotgun (WGS) entry which is preliminary data.</text>
</comment>
<dbReference type="AlphaFoldDB" id="A0A3S0K9N6"/>
<evidence type="ECO:0000313" key="2">
    <source>
        <dbReference type="Proteomes" id="UP000267448"/>
    </source>
</evidence>
<proteinExistence type="predicted"/>
<reference evidence="1 2" key="1">
    <citation type="submission" date="2018-12" db="EMBL/GenBank/DDBJ databases">
        <authorList>
            <person name="Yu L."/>
        </authorList>
    </citation>
    <scope>NUCLEOTIDE SEQUENCE [LARGE SCALE GENOMIC DNA]</scope>
    <source>
        <strain evidence="1 2">HAW-EB2</strain>
    </source>
</reference>
<sequence length="767" mass="87652">MRLITLIITLVLSSSVNAESFIREIYFKHDSNAPEEPKIVANELLKRDLALELWSQRKQIHRLEDRHSQTSMLTITNKELSSKIQFSSVLDWRDFGDSYYMKAKLHVIPSELFNTIEGNQAHVVVRKMSAHYTGSTTDSKANIFNRAVEQLKADALFSLDTLVNIDSQLLQKADLEYFDSIITRTTSTNISIQHISDVSWTGNTVSVTADIAIYEKGLLAESENIRNELQSRVEVYQYFDRPIIPYVLRPSSNDYKAGVKAYKKYSRIASDVSNGEMARNFLKKPGKHTSQQLKYAKAILKEQKSMVEAPTIKNAQSYLSTAIKHWDVDAKNGDVDAMWLLCFAHSWDVNYLSRDLQWCREAAQNGHALSQITLGYHYAIGNGLEHNTPASAFWLKLGIPEVMQQINEQLPMTPEQIFGYDKSRPYKEVPSDILNQLSAIMSKSLMQLGQAYRYGFGIEVDEAKAEDMFTTCIEEFDNRAFTHGYCHYELGLLLEEQATRLEKGSDAYAKEMLSASYKFAIALKGGNSEASNKVAESLITGFLPYDFYFKKFAEVNDWDSTNAAQNGYISAKQYAAAFIVNKLRIKFSDHWSIADVYVKYAFPFDYTLSSGEVKRLKKMALATKNAIFVGEQDRSNDVRGYASWRYGLYLFRQDRAVEAIPFLEQAAMHGDKLLLDSTLLLSYMTKFKKLESFRLNWQIGSIGKDEGNELLRKMMYLSRRMLDSGNSQYIEIARQFRRIILPVLENEPFYQTIKKKQGLPVFSKGKV</sequence>
<dbReference type="OrthoDB" id="5886447at2"/>
<dbReference type="RefSeq" id="WP_126520270.1">
    <property type="nucleotide sequence ID" value="NZ_RXNU01000005.1"/>
</dbReference>
<organism evidence="1 2">
    <name type="scientific">Shewanella canadensis</name>
    <dbReference type="NCBI Taxonomy" id="271096"/>
    <lineage>
        <taxon>Bacteria</taxon>
        <taxon>Pseudomonadati</taxon>
        <taxon>Pseudomonadota</taxon>
        <taxon>Gammaproteobacteria</taxon>
        <taxon>Alteromonadales</taxon>
        <taxon>Shewanellaceae</taxon>
        <taxon>Shewanella</taxon>
    </lineage>
</organism>
<gene>
    <name evidence="1" type="ORF">EKG38_10770</name>
</gene>
<dbReference type="Gene3D" id="1.25.40.10">
    <property type="entry name" value="Tetratricopeptide repeat domain"/>
    <property type="match status" value="1"/>
</dbReference>
<keyword evidence="2" id="KW-1185">Reference proteome</keyword>
<name>A0A3S0K9N6_9GAMM</name>
<dbReference type="InterPro" id="IPR011990">
    <property type="entry name" value="TPR-like_helical_dom_sf"/>
</dbReference>